<evidence type="ECO:0000256" key="1">
    <source>
        <dbReference type="RuleBase" id="RU000487"/>
    </source>
</evidence>
<evidence type="ECO:0000313" key="3">
    <source>
        <dbReference type="EMBL" id="KAE9993658.1"/>
    </source>
</evidence>
<feature type="compositionally biased region" description="Polar residues" evidence="2">
    <location>
        <begin position="542"/>
        <end position="554"/>
    </location>
</feature>
<dbReference type="EMBL" id="WNWR01000024">
    <property type="protein sequence ID" value="KAE9993658.1"/>
    <property type="molecule type" value="Genomic_DNA"/>
</dbReference>
<dbReference type="Proteomes" id="UP000490939">
    <property type="component" value="Unassembled WGS sequence"/>
</dbReference>
<evidence type="ECO:0008006" key="5">
    <source>
        <dbReference type="Google" id="ProtNLM"/>
    </source>
</evidence>
<feature type="region of interest" description="Disordered" evidence="2">
    <location>
        <begin position="347"/>
        <end position="378"/>
    </location>
</feature>
<gene>
    <name evidence="3" type="ORF">EG327_003922</name>
</gene>
<sequence length="679" mass="72880">MAPSPSPRKQRKLPTQPSSNLKYILEVESADTKGIKIIAPGSQTTLGQYGIPESLTPAALRVRSRMFPGETADKWEPFKIRHKEASNGAVKAEIEGVVEPEFFEDQVTEDGAVWPVEGGRIVNWSCFFGLLEYVHSRLSPSLHSPIFLVGQPCWTVKDQQKITQFIFEKFHPPAFNIVDSALCAMFAYKDVNNACIVDIGYKKADITAITEFNVHTSSRQIAVPNCGGQAFTDRLYELLKTKKFSREMCEQLKKSPVCEILPPEIPMPGSGKPYPEGITNPASAASTGASGSGPGQRHTAGALGDAPLGPGKDTEVGDKEDEDDNEGVLDIANIVTSGNMQQFLADKEKAKAEKAGKNKKNGEPTAAQQKQNKLRNAEREKASFIYSDHALLDALKRKNLTVEEMAQAAAAVDEGAKQSSAEKQAAADAIGDTIGAAAAHGPQTATSLRQGNAPRREIEVGIERFQAATGGAIDRIADAIHRAVSQVEEVSKRSELWDNLIVVGNGAKIRGFREALLASIHSRYIISPSSATIFTSELPSNISTPMGTGAQTPNPGMPHQPQPGSSVNPLLLAATTQHLQHPGSHLHPGSQTPGSVPGQMAMGANVHSSHGQTPTSAKFAKIGEYFPEWKDAGFDEGFFLGAQVACRVIFVVDAGMSKCFMTRTDYNDLGPAGISDFAL</sequence>
<feature type="compositionally biased region" description="Basic and acidic residues" evidence="2">
    <location>
        <begin position="347"/>
        <end position="362"/>
    </location>
</feature>
<comment type="caution">
    <text evidence="3">The sequence shown here is derived from an EMBL/GenBank/DDBJ whole genome shotgun (WGS) entry which is preliminary data.</text>
</comment>
<proteinExistence type="inferred from homology"/>
<evidence type="ECO:0000313" key="4">
    <source>
        <dbReference type="Proteomes" id="UP000490939"/>
    </source>
</evidence>
<dbReference type="Gene3D" id="3.30.420.40">
    <property type="match status" value="3"/>
</dbReference>
<feature type="compositionally biased region" description="Low complexity" evidence="2">
    <location>
        <begin position="300"/>
        <end position="311"/>
    </location>
</feature>
<keyword evidence="4" id="KW-1185">Reference proteome</keyword>
<dbReference type="PANTHER" id="PTHR11937">
    <property type="entry name" value="ACTIN"/>
    <property type="match status" value="1"/>
</dbReference>
<protein>
    <recommendedName>
        <fullName evidence="5">Actin-like ATPase domain-containing protein</fullName>
    </recommendedName>
</protein>
<evidence type="ECO:0000256" key="2">
    <source>
        <dbReference type="SAM" id="MobiDB-lite"/>
    </source>
</evidence>
<feature type="region of interest" description="Disordered" evidence="2">
    <location>
        <begin position="260"/>
        <end position="324"/>
    </location>
</feature>
<dbReference type="Gene3D" id="3.90.640.60">
    <property type="match status" value="1"/>
</dbReference>
<dbReference type="AlphaFoldDB" id="A0A8H3VTS1"/>
<accession>A0A8H3VTS1</accession>
<name>A0A8H3VTS1_VENIN</name>
<dbReference type="InterPro" id="IPR043129">
    <property type="entry name" value="ATPase_NBD"/>
</dbReference>
<dbReference type="OrthoDB" id="74201at2759"/>
<comment type="similarity">
    <text evidence="1">Belongs to the actin family.</text>
</comment>
<dbReference type="SUPFAM" id="SSF53067">
    <property type="entry name" value="Actin-like ATPase domain"/>
    <property type="match status" value="2"/>
</dbReference>
<dbReference type="SMART" id="SM00268">
    <property type="entry name" value="ACTIN"/>
    <property type="match status" value="1"/>
</dbReference>
<reference evidence="3 4" key="1">
    <citation type="submission" date="2019-07" db="EMBL/GenBank/DDBJ databases">
        <title>Venturia inaequalis Genome Resource.</title>
        <authorList>
            <person name="Lichtner F.J."/>
        </authorList>
    </citation>
    <scope>NUCLEOTIDE SEQUENCE [LARGE SCALE GENOMIC DNA]</scope>
    <source>
        <strain evidence="3 4">DMI_063113</strain>
    </source>
</reference>
<dbReference type="Pfam" id="PF00022">
    <property type="entry name" value="Actin"/>
    <property type="match status" value="1"/>
</dbReference>
<feature type="region of interest" description="Disordered" evidence="2">
    <location>
        <begin position="542"/>
        <end position="565"/>
    </location>
</feature>
<dbReference type="InterPro" id="IPR004000">
    <property type="entry name" value="Actin"/>
</dbReference>
<organism evidence="3 4">
    <name type="scientific">Venturia inaequalis</name>
    <name type="common">Apple scab fungus</name>
    <dbReference type="NCBI Taxonomy" id="5025"/>
    <lineage>
        <taxon>Eukaryota</taxon>
        <taxon>Fungi</taxon>
        <taxon>Dikarya</taxon>
        <taxon>Ascomycota</taxon>
        <taxon>Pezizomycotina</taxon>
        <taxon>Dothideomycetes</taxon>
        <taxon>Pleosporomycetidae</taxon>
        <taxon>Venturiales</taxon>
        <taxon>Venturiaceae</taxon>
        <taxon>Venturia</taxon>
    </lineage>
</organism>